<sequence length="501" mass="57623">MHSPMIRSSHSRASDTSSAYSGSDIMQSSTNGDDCQLTNNEENNETDDESETSSESFPIYDFIRESLMKDAHERTDDDIESILEFLLHFPAFADLTLHVRRELCKVLVYAHIEKSNTVVMNDGERYDSWSVIINGTINNETIDGQLMRTYIVGEGFGCGPTLDQYYHKGIMKTHVDNCEFVVVAQNDYYAILNQDEENIRIEESGKLVMIKEVRVNNEEQRIPREIVIKATKEKLLDLLVDARQLIDDPSFVEDFLLTYRTFIKDPIIIANKLFDYLLDSNDPTSSEHIARVVLSWVNNHYSDFESNPKLSEFLEKFDDYLQHRVPECMRSWRHTFNLICYTKSSIRTITITRSTRDDILNFEILGGSDTLANNGIFVSKIERHSKVYEVGLRRGLNEIDNPEKSPVRKKRHDPSVYEQEIRNKLNSSSPIRSHLTTPQSSPSVPVSPTDSHHQSRLPLISITPTKNNQANLEKSKPRPLTKRMGLKRAVMQKLKITKNNR</sequence>
<evidence type="ECO:0000313" key="5">
    <source>
        <dbReference type="EMBL" id="CAF4057926.1"/>
    </source>
</evidence>
<feature type="compositionally biased region" description="Polar residues" evidence="2">
    <location>
        <begin position="25"/>
        <end position="37"/>
    </location>
</feature>
<reference evidence="5" key="1">
    <citation type="submission" date="2021-02" db="EMBL/GenBank/DDBJ databases">
        <authorList>
            <person name="Nowell W R."/>
        </authorList>
    </citation>
    <scope>NUCLEOTIDE SEQUENCE</scope>
</reference>
<dbReference type="InterPro" id="IPR014710">
    <property type="entry name" value="RmlC-like_jellyroll"/>
</dbReference>
<evidence type="ECO:0000256" key="1">
    <source>
        <dbReference type="PROSITE-ProRule" id="PRU00135"/>
    </source>
</evidence>
<feature type="compositionally biased region" description="Low complexity" evidence="2">
    <location>
        <begin position="14"/>
        <end position="24"/>
    </location>
</feature>
<keyword evidence="1" id="KW-0344">Guanine-nucleotide releasing factor</keyword>
<dbReference type="InterPro" id="IPR000651">
    <property type="entry name" value="Ras-like_Gua-exchang_fac_N"/>
</dbReference>
<feature type="compositionally biased region" description="Polar residues" evidence="2">
    <location>
        <begin position="424"/>
        <end position="435"/>
    </location>
</feature>
<evidence type="ECO:0000259" key="3">
    <source>
        <dbReference type="PROSITE" id="PS50042"/>
    </source>
</evidence>
<dbReference type="PANTHER" id="PTHR23113">
    <property type="entry name" value="GUANINE NUCLEOTIDE EXCHANGE FACTOR"/>
    <property type="match status" value="1"/>
</dbReference>
<dbReference type="GO" id="GO:0016324">
    <property type="term" value="C:apical plasma membrane"/>
    <property type="evidence" value="ECO:0007669"/>
    <property type="project" value="TreeGrafter"/>
</dbReference>
<comment type="caution">
    <text evidence="5">The sequence shown here is derived from an EMBL/GenBank/DDBJ whole genome shotgun (WGS) entry which is preliminary data.</text>
</comment>
<evidence type="ECO:0000256" key="2">
    <source>
        <dbReference type="SAM" id="MobiDB-lite"/>
    </source>
</evidence>
<evidence type="ECO:0000313" key="6">
    <source>
        <dbReference type="Proteomes" id="UP000676336"/>
    </source>
</evidence>
<feature type="compositionally biased region" description="Acidic residues" evidence="2">
    <location>
        <begin position="42"/>
        <end position="52"/>
    </location>
</feature>
<dbReference type="SUPFAM" id="SSF48366">
    <property type="entry name" value="Ras GEF"/>
    <property type="match status" value="1"/>
</dbReference>
<name>A0A8S2PM87_9BILA</name>
<dbReference type="InterPro" id="IPR008937">
    <property type="entry name" value="Ras-like_GEF"/>
</dbReference>
<organism evidence="5 6">
    <name type="scientific">Rotaria magnacalcarata</name>
    <dbReference type="NCBI Taxonomy" id="392030"/>
    <lineage>
        <taxon>Eukaryota</taxon>
        <taxon>Metazoa</taxon>
        <taxon>Spiralia</taxon>
        <taxon>Gnathifera</taxon>
        <taxon>Rotifera</taxon>
        <taxon>Eurotatoria</taxon>
        <taxon>Bdelloidea</taxon>
        <taxon>Philodinida</taxon>
        <taxon>Philodinidae</taxon>
        <taxon>Rotaria</taxon>
    </lineage>
</organism>
<dbReference type="Pfam" id="PF00618">
    <property type="entry name" value="RasGEF_N"/>
    <property type="match status" value="1"/>
</dbReference>
<dbReference type="Proteomes" id="UP000676336">
    <property type="component" value="Unassembled WGS sequence"/>
</dbReference>
<evidence type="ECO:0000259" key="4">
    <source>
        <dbReference type="PROSITE" id="PS50212"/>
    </source>
</evidence>
<feature type="domain" description="N-terminal Ras-GEF" evidence="4">
    <location>
        <begin position="223"/>
        <end position="343"/>
    </location>
</feature>
<dbReference type="EMBL" id="CAJOBI010006344">
    <property type="protein sequence ID" value="CAF4057926.1"/>
    <property type="molecule type" value="Genomic_DNA"/>
</dbReference>
<feature type="region of interest" description="Disordered" evidence="2">
    <location>
        <begin position="398"/>
        <end position="417"/>
    </location>
</feature>
<dbReference type="PROSITE" id="PS50212">
    <property type="entry name" value="RASGEF_NTER"/>
    <property type="match status" value="1"/>
</dbReference>
<dbReference type="InterPro" id="IPR018490">
    <property type="entry name" value="cNMP-bd_dom_sf"/>
</dbReference>
<dbReference type="Gene3D" id="1.20.870.10">
    <property type="entry name" value="Son of sevenless (SoS) protein Chain: S domain 1"/>
    <property type="match status" value="1"/>
</dbReference>
<dbReference type="PANTHER" id="PTHR23113:SF249">
    <property type="entry name" value="RAP GUANINE NUCLEOTIDE EXCHANGE FACTOR 6"/>
    <property type="match status" value="1"/>
</dbReference>
<dbReference type="GO" id="GO:0007265">
    <property type="term" value="P:Ras protein signal transduction"/>
    <property type="evidence" value="ECO:0007669"/>
    <property type="project" value="TreeGrafter"/>
</dbReference>
<dbReference type="CDD" id="cd06224">
    <property type="entry name" value="REM"/>
    <property type="match status" value="1"/>
</dbReference>
<dbReference type="Gene3D" id="2.60.120.10">
    <property type="entry name" value="Jelly Rolls"/>
    <property type="match status" value="1"/>
</dbReference>
<dbReference type="InterPro" id="IPR000595">
    <property type="entry name" value="cNMP-bd_dom"/>
</dbReference>
<dbReference type="SMART" id="SM00229">
    <property type="entry name" value="RasGEFN"/>
    <property type="match status" value="1"/>
</dbReference>
<feature type="region of interest" description="Disordered" evidence="2">
    <location>
        <begin position="1"/>
        <end position="55"/>
    </location>
</feature>
<dbReference type="AlphaFoldDB" id="A0A8S2PM87"/>
<dbReference type="SUPFAM" id="SSF51206">
    <property type="entry name" value="cAMP-binding domain-like"/>
    <property type="match status" value="1"/>
</dbReference>
<dbReference type="GO" id="GO:0005085">
    <property type="term" value="F:guanyl-nucleotide exchange factor activity"/>
    <property type="evidence" value="ECO:0007669"/>
    <property type="project" value="UniProtKB-KW"/>
</dbReference>
<dbReference type="InterPro" id="IPR023578">
    <property type="entry name" value="Ras_GEF_dom_sf"/>
</dbReference>
<feature type="compositionally biased region" description="Polar residues" evidence="2">
    <location>
        <begin position="462"/>
        <end position="472"/>
    </location>
</feature>
<protein>
    <submittedName>
        <fullName evidence="5">Uncharacterized protein</fullName>
    </submittedName>
</protein>
<feature type="domain" description="Cyclic nucleotide-binding" evidence="3">
    <location>
        <begin position="91"/>
        <end position="157"/>
    </location>
</feature>
<proteinExistence type="predicted"/>
<gene>
    <name evidence="5" type="ORF">SMN809_LOCUS15020</name>
</gene>
<feature type="compositionally biased region" description="Low complexity" evidence="2">
    <location>
        <begin position="436"/>
        <end position="449"/>
    </location>
</feature>
<accession>A0A8S2PM87</accession>
<feature type="region of interest" description="Disordered" evidence="2">
    <location>
        <begin position="422"/>
        <end position="478"/>
    </location>
</feature>
<dbReference type="PROSITE" id="PS50042">
    <property type="entry name" value="CNMP_BINDING_3"/>
    <property type="match status" value="1"/>
</dbReference>